<keyword evidence="2" id="KW-1185">Reference proteome</keyword>
<proteinExistence type="predicted"/>
<sequence length="212" mass="23817">MKKNYLLIAVCIPLIASLLCACADSDSVEKFAPIPSEKIEAMFLEAGFVPVNVNKDSIGQTYLEITSEKQAYAVLQQLDDAMNLYGYLSTRAGYTTVNMTKTRLKGGEYQYAFQCYKMDVTFRGGEFLSGRINPEYIEVNGYGITPPGLTGRDYSVSYEYRNGYNCIIIHANFEFGLNVGGNKLVGYSFIMGYECYIIDTDRVAVRVIEKRF</sequence>
<accession>A0AC61RMI6</accession>
<organism evidence="1 2">
    <name type="scientific">Lepagella muris</name>
    <dbReference type="NCBI Taxonomy" id="3032870"/>
    <lineage>
        <taxon>Bacteria</taxon>
        <taxon>Pseudomonadati</taxon>
        <taxon>Bacteroidota</taxon>
        <taxon>Bacteroidia</taxon>
        <taxon>Bacteroidales</taxon>
        <taxon>Muribaculaceae</taxon>
        <taxon>Lepagella</taxon>
    </lineage>
</organism>
<gene>
    <name evidence="1" type="ORF">E5331_04475</name>
</gene>
<dbReference type="Proteomes" id="UP000306319">
    <property type="component" value="Unassembled WGS sequence"/>
</dbReference>
<comment type="caution">
    <text evidence="1">The sequence shown here is derived from an EMBL/GenBank/DDBJ whole genome shotgun (WGS) entry which is preliminary data.</text>
</comment>
<evidence type="ECO:0000313" key="1">
    <source>
        <dbReference type="EMBL" id="TGY80045.1"/>
    </source>
</evidence>
<name>A0AC61RMI6_9BACT</name>
<evidence type="ECO:0000313" key="2">
    <source>
        <dbReference type="Proteomes" id="UP000306319"/>
    </source>
</evidence>
<dbReference type="EMBL" id="SRYB01000004">
    <property type="protein sequence ID" value="TGY80045.1"/>
    <property type="molecule type" value="Genomic_DNA"/>
</dbReference>
<protein>
    <submittedName>
        <fullName evidence="1">Uncharacterized protein</fullName>
    </submittedName>
</protein>
<reference evidence="1" key="1">
    <citation type="submission" date="2019-04" db="EMBL/GenBank/DDBJ databases">
        <title>Microbes associate with the intestines of laboratory mice.</title>
        <authorList>
            <person name="Navarre W."/>
            <person name="Wong E."/>
            <person name="Huang K."/>
            <person name="Tropini C."/>
            <person name="Ng K."/>
            <person name="Yu B."/>
        </authorList>
    </citation>
    <scope>NUCLEOTIDE SEQUENCE</scope>
    <source>
        <strain evidence="1">NM04_E33</strain>
    </source>
</reference>